<reference evidence="10 11" key="1">
    <citation type="submission" date="2019-04" db="EMBL/GenBank/DDBJ databases">
        <authorList>
            <person name="Yang Y."/>
            <person name="Wei D."/>
        </authorList>
    </citation>
    <scope>NUCLEOTIDE SEQUENCE [LARGE SCALE GENOMIC DNA]</scope>
    <source>
        <strain evidence="10 11">L-1-4w-11</strain>
    </source>
</reference>
<evidence type="ECO:0000259" key="9">
    <source>
        <dbReference type="Pfam" id="PF01522"/>
    </source>
</evidence>
<organism evidence="10 11">
    <name type="scientific">Sphingomonas baiyangensis</name>
    <dbReference type="NCBI Taxonomy" id="2572576"/>
    <lineage>
        <taxon>Bacteria</taxon>
        <taxon>Pseudomonadati</taxon>
        <taxon>Pseudomonadota</taxon>
        <taxon>Alphaproteobacteria</taxon>
        <taxon>Sphingomonadales</taxon>
        <taxon>Sphingomonadaceae</taxon>
        <taxon>Sphingomonas</taxon>
    </lineage>
</organism>
<proteinExistence type="inferred from homology"/>
<evidence type="ECO:0000256" key="5">
    <source>
        <dbReference type="ARBA" id="ARBA00022729"/>
    </source>
</evidence>
<dbReference type="Pfam" id="PF01522">
    <property type="entry name" value="Polysacc_deac_1"/>
    <property type="match status" value="1"/>
</dbReference>
<accession>A0A4U1L3G9</accession>
<evidence type="ECO:0000256" key="3">
    <source>
        <dbReference type="ARBA" id="ARBA00010973"/>
    </source>
</evidence>
<evidence type="ECO:0000313" key="11">
    <source>
        <dbReference type="Proteomes" id="UP000309138"/>
    </source>
</evidence>
<sequence length="422" mass="46132">MARPRRPPARQRARRSEAPAQAQAVTRKAERRARLLRWASIVLAGTLAALVAGWLLAGGWIVGLAIVAVALGIAHRAMIAPSGTAILTYHSVDPEPRWLPWGREIAVHPATFATHMATLARMGDAVLPTREWVARRQAGAPVPARCVLLHLDDGYRDNLVHAAPVLAHHGFAATIFPSLDFIEPGTTTRPAPTGACEGYLNWPELAVLAQQGIEIEPHGVAHARVPVSERATGTLDAQNWRANAWMQWAATPGPKHDWFRHAAPQAVPLGSPIPESGLALAARAWTGNGREDADALAARITRDLSACRIAFEKSLGRTPHIFCWPENKAVPEGRRIATDLGYRATTGGKGRNTTSEDPAILSRIHMGDRAIGFRWQPAEALHFHAAVRLMQGNHYWYLVLLPMHAARRLILRLRVLFGDDFA</sequence>
<keyword evidence="8" id="KW-0812">Transmembrane</keyword>
<dbReference type="Proteomes" id="UP000309138">
    <property type="component" value="Unassembled WGS sequence"/>
</dbReference>
<dbReference type="OrthoDB" id="9782872at2"/>
<dbReference type="InterPro" id="IPR011330">
    <property type="entry name" value="Glyco_hydro/deAcase_b/a-brl"/>
</dbReference>
<feature type="domain" description="NodB homology" evidence="9">
    <location>
        <begin position="141"/>
        <end position="238"/>
    </location>
</feature>
<dbReference type="InterPro" id="IPR051398">
    <property type="entry name" value="Polysacch_Deacetylase"/>
</dbReference>
<dbReference type="SUPFAM" id="SSF88713">
    <property type="entry name" value="Glycoside hydrolase/deacetylase"/>
    <property type="match status" value="1"/>
</dbReference>
<dbReference type="AlphaFoldDB" id="A0A4U1L3G9"/>
<dbReference type="InterPro" id="IPR002509">
    <property type="entry name" value="NODB_dom"/>
</dbReference>
<dbReference type="PANTHER" id="PTHR34216">
    <property type="match status" value="1"/>
</dbReference>
<gene>
    <name evidence="10" type="ORF">FBR43_09845</name>
</gene>
<evidence type="ECO:0000256" key="2">
    <source>
        <dbReference type="ARBA" id="ARBA00004613"/>
    </source>
</evidence>
<feature type="compositionally biased region" description="Basic residues" evidence="7">
    <location>
        <begin position="1"/>
        <end position="13"/>
    </location>
</feature>
<keyword evidence="11" id="KW-1185">Reference proteome</keyword>
<keyword evidence="5" id="KW-0732">Signal</keyword>
<evidence type="ECO:0000256" key="7">
    <source>
        <dbReference type="SAM" id="MobiDB-lite"/>
    </source>
</evidence>
<evidence type="ECO:0000256" key="4">
    <source>
        <dbReference type="ARBA" id="ARBA00020071"/>
    </source>
</evidence>
<evidence type="ECO:0000256" key="1">
    <source>
        <dbReference type="ARBA" id="ARBA00003236"/>
    </source>
</evidence>
<dbReference type="GO" id="GO:0005576">
    <property type="term" value="C:extracellular region"/>
    <property type="evidence" value="ECO:0007669"/>
    <property type="project" value="UniProtKB-SubCell"/>
</dbReference>
<dbReference type="GO" id="GO:0016810">
    <property type="term" value="F:hydrolase activity, acting on carbon-nitrogen (but not peptide) bonds"/>
    <property type="evidence" value="ECO:0007669"/>
    <property type="project" value="InterPro"/>
</dbReference>
<dbReference type="Gene3D" id="3.20.20.370">
    <property type="entry name" value="Glycoside hydrolase/deacetylase"/>
    <property type="match status" value="1"/>
</dbReference>
<comment type="caution">
    <text evidence="10">The sequence shown here is derived from an EMBL/GenBank/DDBJ whole genome shotgun (WGS) entry which is preliminary data.</text>
</comment>
<evidence type="ECO:0000313" key="10">
    <source>
        <dbReference type="EMBL" id="TKD51024.1"/>
    </source>
</evidence>
<comment type="function">
    <text evidence="1">Is involved in generating a small heat-stable compound (Nod), an acylated oligomer of N-acetylglucosamine, that stimulates mitosis in various plant protoplasts.</text>
</comment>
<comment type="similarity">
    <text evidence="3">Belongs to the polysaccharide deacetylase family.</text>
</comment>
<evidence type="ECO:0000256" key="8">
    <source>
        <dbReference type="SAM" id="Phobius"/>
    </source>
</evidence>
<name>A0A4U1L3G9_9SPHN</name>
<comment type="subcellular location">
    <subcellularLocation>
        <location evidence="2">Secreted</location>
    </subcellularLocation>
</comment>
<keyword evidence="8" id="KW-0472">Membrane</keyword>
<evidence type="ECO:0000256" key="6">
    <source>
        <dbReference type="ARBA" id="ARBA00032976"/>
    </source>
</evidence>
<feature type="transmembrane region" description="Helical" evidence="8">
    <location>
        <begin position="35"/>
        <end position="54"/>
    </location>
</feature>
<dbReference type="GO" id="GO:0005975">
    <property type="term" value="P:carbohydrate metabolic process"/>
    <property type="evidence" value="ECO:0007669"/>
    <property type="project" value="InterPro"/>
</dbReference>
<dbReference type="PANTHER" id="PTHR34216:SF3">
    <property type="entry name" value="POLY-BETA-1,6-N-ACETYL-D-GLUCOSAMINE N-DEACETYLASE"/>
    <property type="match status" value="1"/>
</dbReference>
<dbReference type="EMBL" id="SWKR01000002">
    <property type="protein sequence ID" value="TKD51024.1"/>
    <property type="molecule type" value="Genomic_DNA"/>
</dbReference>
<keyword evidence="8" id="KW-1133">Transmembrane helix</keyword>
<protein>
    <recommendedName>
        <fullName evidence="4">Chitooligosaccharide deacetylase</fullName>
    </recommendedName>
    <alternativeName>
        <fullName evidence="6">Nodulation protein B</fullName>
    </alternativeName>
</protein>
<feature type="region of interest" description="Disordered" evidence="7">
    <location>
        <begin position="1"/>
        <end position="25"/>
    </location>
</feature>